<evidence type="ECO:0008006" key="5">
    <source>
        <dbReference type="Google" id="ProtNLM"/>
    </source>
</evidence>
<dbReference type="AlphaFoldDB" id="A0A5D8Z728"/>
<protein>
    <recommendedName>
        <fullName evidence="5">Tol-pal system protein YbgF</fullName>
    </recommendedName>
</protein>
<organism evidence="3 4">
    <name type="scientific">Cognatilysobacter lacus</name>
    <dbReference type="NCBI Taxonomy" id="1643323"/>
    <lineage>
        <taxon>Bacteria</taxon>
        <taxon>Pseudomonadati</taxon>
        <taxon>Pseudomonadota</taxon>
        <taxon>Gammaproteobacteria</taxon>
        <taxon>Lysobacterales</taxon>
        <taxon>Lysobacteraceae</taxon>
        <taxon>Cognatilysobacter</taxon>
    </lineage>
</organism>
<feature type="region of interest" description="Disordered" evidence="1">
    <location>
        <begin position="73"/>
        <end position="92"/>
    </location>
</feature>
<evidence type="ECO:0000256" key="2">
    <source>
        <dbReference type="SAM" id="SignalP"/>
    </source>
</evidence>
<name>A0A5D8Z728_9GAMM</name>
<dbReference type="Proteomes" id="UP000323164">
    <property type="component" value="Unassembled WGS sequence"/>
</dbReference>
<keyword evidence="4" id="KW-1185">Reference proteome</keyword>
<sequence length="92" mass="9798">MPQPLRCLSLAATISLLCAGNVRAQDAAADRVTELEKLVHAQAAELSTLKQSLDAQSHDIAELREQLHERRLDDIRGEGEQPASLAGAAATA</sequence>
<keyword evidence="2" id="KW-0732">Signal</keyword>
<proteinExistence type="predicted"/>
<feature type="chain" id="PRO_5023050208" description="Tol-pal system protein YbgF" evidence="2">
    <location>
        <begin position="25"/>
        <end position="92"/>
    </location>
</feature>
<evidence type="ECO:0000256" key="1">
    <source>
        <dbReference type="SAM" id="MobiDB-lite"/>
    </source>
</evidence>
<accession>A0A5D8Z728</accession>
<dbReference type="Gene3D" id="1.20.5.110">
    <property type="match status" value="1"/>
</dbReference>
<dbReference type="EMBL" id="VTRV01000065">
    <property type="protein sequence ID" value="TZF89883.1"/>
    <property type="molecule type" value="Genomic_DNA"/>
</dbReference>
<reference evidence="3 4" key="1">
    <citation type="submission" date="2019-08" db="EMBL/GenBank/DDBJ databases">
        <title>Draft genome sequence of Lysobacter sp. UKS-15.</title>
        <authorList>
            <person name="Im W.-T."/>
        </authorList>
    </citation>
    <scope>NUCLEOTIDE SEQUENCE [LARGE SCALE GENOMIC DNA]</scope>
    <source>
        <strain evidence="3 4">UKS-15</strain>
    </source>
</reference>
<comment type="caution">
    <text evidence="3">The sequence shown here is derived from an EMBL/GenBank/DDBJ whole genome shotgun (WGS) entry which is preliminary data.</text>
</comment>
<evidence type="ECO:0000313" key="4">
    <source>
        <dbReference type="Proteomes" id="UP000323164"/>
    </source>
</evidence>
<gene>
    <name evidence="3" type="ORF">FW784_07570</name>
</gene>
<dbReference type="RefSeq" id="WP_205123574.1">
    <property type="nucleotide sequence ID" value="NZ_VTRV01000065.1"/>
</dbReference>
<feature type="non-terminal residue" evidence="3">
    <location>
        <position position="92"/>
    </location>
</feature>
<feature type="signal peptide" evidence="2">
    <location>
        <begin position="1"/>
        <end position="24"/>
    </location>
</feature>
<evidence type="ECO:0000313" key="3">
    <source>
        <dbReference type="EMBL" id="TZF89883.1"/>
    </source>
</evidence>